<evidence type="ECO:0000313" key="4">
    <source>
        <dbReference type="Proteomes" id="UP000656804"/>
    </source>
</evidence>
<gene>
    <name evidence="3" type="ORF">ISG29_13980</name>
</gene>
<dbReference type="PANTHER" id="PTHR30469">
    <property type="entry name" value="MULTIDRUG RESISTANCE PROTEIN MDTA"/>
    <property type="match status" value="1"/>
</dbReference>
<dbReference type="PANTHER" id="PTHR30469:SF15">
    <property type="entry name" value="HLYD FAMILY OF SECRETION PROTEINS"/>
    <property type="match status" value="1"/>
</dbReference>
<dbReference type="Proteomes" id="UP000656804">
    <property type="component" value="Unassembled WGS sequence"/>
</dbReference>
<feature type="domain" description="CzcB-like barrel-sandwich hybrid" evidence="2">
    <location>
        <begin position="73"/>
        <end position="181"/>
    </location>
</feature>
<dbReference type="EMBL" id="JADIVZ010000007">
    <property type="protein sequence ID" value="MBF4162802.1"/>
    <property type="molecule type" value="Genomic_DNA"/>
</dbReference>
<evidence type="ECO:0000313" key="3">
    <source>
        <dbReference type="EMBL" id="MBF4162802.1"/>
    </source>
</evidence>
<feature type="compositionally biased region" description="Gly residues" evidence="1">
    <location>
        <begin position="382"/>
        <end position="393"/>
    </location>
</feature>
<evidence type="ECO:0000259" key="2">
    <source>
        <dbReference type="Pfam" id="PF25973"/>
    </source>
</evidence>
<dbReference type="Gene3D" id="2.40.420.20">
    <property type="match status" value="1"/>
</dbReference>
<dbReference type="GO" id="GO:1990281">
    <property type="term" value="C:efflux pump complex"/>
    <property type="evidence" value="ECO:0007669"/>
    <property type="project" value="TreeGrafter"/>
</dbReference>
<feature type="compositionally biased region" description="Gly residues" evidence="1">
    <location>
        <begin position="361"/>
        <end position="374"/>
    </location>
</feature>
<proteinExistence type="predicted"/>
<dbReference type="GO" id="GO:0015562">
    <property type="term" value="F:efflux transmembrane transporter activity"/>
    <property type="evidence" value="ECO:0007669"/>
    <property type="project" value="TreeGrafter"/>
</dbReference>
<dbReference type="AlphaFoldDB" id="A0A930Y869"/>
<feature type="region of interest" description="Disordered" evidence="1">
    <location>
        <begin position="179"/>
        <end position="204"/>
    </location>
</feature>
<evidence type="ECO:0000256" key="1">
    <source>
        <dbReference type="SAM" id="MobiDB-lite"/>
    </source>
</evidence>
<protein>
    <submittedName>
        <fullName evidence="3">HlyD family efflux transporter periplasmic adaptor subunit</fullName>
    </submittedName>
</protein>
<dbReference type="Gene3D" id="2.40.50.100">
    <property type="match status" value="1"/>
</dbReference>
<accession>A0A930Y869</accession>
<feature type="compositionally biased region" description="Low complexity" evidence="1">
    <location>
        <begin position="394"/>
        <end position="404"/>
    </location>
</feature>
<sequence>MRLRLPAHRRLTIGVLIVLLVALGGGTGAWLLTRGDSAVAASTTATVETQTLQTTVSADGTLEPTRTRDLDFDVSGTVTRVAVSEGDTVRKGQILAVVDDTALVATRRAAAASLAAARAQLAQDEDDDASDVQLASDSAAVVTARATLADAQDAVEEATLRATIGGLVTSVGVTKGEVVGSSSGSTGSSSDSTGSSSGSSSGSASTSTAAVEIVSAGSYVVDATVGATDVDSLHKGLQAQLTVSGVDDTVYGTVRSIGLVAQTSSSGAAVFPVTIAVTGRRKDLYAGTSVTASIIVEQRDDVLVVDSRALQTDDQGTYVTQVVDGRDVRTAVEVGETVGMATEITQGLQAGDVVRVTTGFGQRGSTGQSGGPEGGQQQMPGGEMGQSGQGMDGSGAQPPAGAGQ</sequence>
<dbReference type="Pfam" id="PF25973">
    <property type="entry name" value="BSH_CzcB"/>
    <property type="match status" value="1"/>
</dbReference>
<dbReference type="InterPro" id="IPR058647">
    <property type="entry name" value="BSH_CzcB-like"/>
</dbReference>
<keyword evidence="4" id="KW-1185">Reference proteome</keyword>
<organism evidence="3 4">
    <name type="scientific">Nocardioides acrostichi</name>
    <dbReference type="NCBI Taxonomy" id="2784339"/>
    <lineage>
        <taxon>Bacteria</taxon>
        <taxon>Bacillati</taxon>
        <taxon>Actinomycetota</taxon>
        <taxon>Actinomycetes</taxon>
        <taxon>Propionibacteriales</taxon>
        <taxon>Nocardioidaceae</taxon>
        <taxon>Nocardioides</taxon>
    </lineage>
</organism>
<comment type="caution">
    <text evidence="3">The sequence shown here is derived from an EMBL/GenBank/DDBJ whole genome shotgun (WGS) entry which is preliminary data.</text>
</comment>
<reference evidence="3" key="1">
    <citation type="submission" date="2020-11" db="EMBL/GenBank/DDBJ databases">
        <title>Nocardioides sp. CBS4Y-1, whole genome shotgun sequence.</title>
        <authorList>
            <person name="Tuo L."/>
        </authorList>
    </citation>
    <scope>NUCLEOTIDE SEQUENCE</scope>
    <source>
        <strain evidence="3">CBS4Y-1</strain>
    </source>
</reference>
<feature type="region of interest" description="Disordered" evidence="1">
    <location>
        <begin position="359"/>
        <end position="404"/>
    </location>
</feature>
<dbReference type="SUPFAM" id="SSF111369">
    <property type="entry name" value="HlyD-like secretion proteins"/>
    <property type="match status" value="1"/>
</dbReference>
<name>A0A930Y869_9ACTN</name>
<dbReference type="RefSeq" id="WP_194504063.1">
    <property type="nucleotide sequence ID" value="NZ_JADIVZ010000007.1"/>
</dbReference>
<dbReference type="Gene3D" id="2.40.30.170">
    <property type="match status" value="1"/>
</dbReference>